<organism evidence="7 8">
    <name type="scientific">Massilia glaciei</name>
    <dbReference type="NCBI Taxonomy" id="1524097"/>
    <lineage>
        <taxon>Bacteria</taxon>
        <taxon>Pseudomonadati</taxon>
        <taxon>Pseudomonadota</taxon>
        <taxon>Betaproteobacteria</taxon>
        <taxon>Burkholderiales</taxon>
        <taxon>Oxalobacteraceae</taxon>
        <taxon>Telluria group</taxon>
        <taxon>Massilia</taxon>
    </lineage>
</organism>
<evidence type="ECO:0000256" key="6">
    <source>
        <dbReference type="SAM" id="Phobius"/>
    </source>
</evidence>
<evidence type="ECO:0000256" key="1">
    <source>
        <dbReference type="ARBA" id="ARBA00004141"/>
    </source>
</evidence>
<evidence type="ECO:0008006" key="9">
    <source>
        <dbReference type="Google" id="ProtNLM"/>
    </source>
</evidence>
<feature type="transmembrane region" description="Helical" evidence="6">
    <location>
        <begin position="25"/>
        <end position="43"/>
    </location>
</feature>
<dbReference type="GO" id="GO:0016020">
    <property type="term" value="C:membrane"/>
    <property type="evidence" value="ECO:0007669"/>
    <property type="project" value="UniProtKB-SubCell"/>
</dbReference>
<feature type="non-terminal residue" evidence="7">
    <location>
        <position position="117"/>
    </location>
</feature>
<keyword evidence="8" id="KW-1185">Reference proteome</keyword>
<reference evidence="7 8" key="1">
    <citation type="submission" date="2018-04" db="EMBL/GenBank/DDBJ databases">
        <title>Massilia violaceinigra sp. nov., a novel purple-pigmented bacterium isolated from Tianshan glacier, Xinjiang, China.</title>
        <authorList>
            <person name="Wang H."/>
        </authorList>
    </citation>
    <scope>NUCLEOTIDE SEQUENCE [LARGE SCALE GENOMIC DNA]</scope>
    <source>
        <strain evidence="7 8">B448-2</strain>
    </source>
</reference>
<protein>
    <recommendedName>
        <fullName evidence="9">MFS transporter</fullName>
    </recommendedName>
</protein>
<dbReference type="Proteomes" id="UP000241421">
    <property type="component" value="Unassembled WGS sequence"/>
</dbReference>
<feature type="transmembrane region" description="Helical" evidence="6">
    <location>
        <begin position="55"/>
        <end position="72"/>
    </location>
</feature>
<dbReference type="AlphaFoldDB" id="A0A2U2HFB7"/>
<accession>A0A2U2HFB7</accession>
<evidence type="ECO:0000313" key="8">
    <source>
        <dbReference type="Proteomes" id="UP000241421"/>
    </source>
</evidence>
<dbReference type="SUPFAM" id="SSF103473">
    <property type="entry name" value="MFS general substrate transporter"/>
    <property type="match status" value="1"/>
</dbReference>
<dbReference type="PANTHER" id="PTHR12778:SF10">
    <property type="entry name" value="MAJOR FACILITATOR SUPERFAMILY DOMAIN-CONTAINING PROTEIN 3"/>
    <property type="match status" value="1"/>
</dbReference>
<dbReference type="InterPro" id="IPR036259">
    <property type="entry name" value="MFS_trans_sf"/>
</dbReference>
<evidence type="ECO:0000256" key="3">
    <source>
        <dbReference type="ARBA" id="ARBA00022692"/>
    </source>
</evidence>
<dbReference type="EMBL" id="PXWF02000292">
    <property type="protein sequence ID" value="PWF42724.1"/>
    <property type="molecule type" value="Genomic_DNA"/>
</dbReference>
<name>A0A2U2HFB7_9BURK</name>
<keyword evidence="5 6" id="KW-0472">Membrane</keyword>
<keyword evidence="4 6" id="KW-1133">Transmembrane helix</keyword>
<evidence type="ECO:0000256" key="2">
    <source>
        <dbReference type="ARBA" id="ARBA00022448"/>
    </source>
</evidence>
<comment type="subcellular location">
    <subcellularLocation>
        <location evidence="1">Membrane</location>
        <topology evidence="1">Multi-pass membrane protein</topology>
    </subcellularLocation>
</comment>
<proteinExistence type="predicted"/>
<keyword evidence="2" id="KW-0813">Transport</keyword>
<comment type="caution">
    <text evidence="7">The sequence shown here is derived from an EMBL/GenBank/DDBJ whole genome shotgun (WGS) entry which is preliminary data.</text>
</comment>
<feature type="transmembrane region" description="Helical" evidence="6">
    <location>
        <begin position="92"/>
        <end position="116"/>
    </location>
</feature>
<evidence type="ECO:0000313" key="7">
    <source>
        <dbReference type="EMBL" id="PWF42724.1"/>
    </source>
</evidence>
<dbReference type="OrthoDB" id="9787815at2"/>
<dbReference type="PANTHER" id="PTHR12778">
    <property type="entry name" value="SOLUTE CARRIER FAMILY 33 ACETYL-COA TRANSPORTER -RELATED"/>
    <property type="match status" value="1"/>
</dbReference>
<keyword evidence="3 6" id="KW-0812">Transmembrane</keyword>
<dbReference type="InterPro" id="IPR004752">
    <property type="entry name" value="AmpG_permease/AT-1"/>
</dbReference>
<sequence length="117" mass="12974">MTGPGTTLAVDAAEPVKSPWRWVPSLYFAQAIPYVVVMTLTVAMYKDNGISNDDIAFFTSWLYLPWVIKPLWSPVVEMFSTKRGWVIGTQLVIGASLAAVGFVMHLPAFFFLTLAVM</sequence>
<gene>
    <name evidence="7" type="ORF">C7C56_022190</name>
</gene>
<evidence type="ECO:0000256" key="4">
    <source>
        <dbReference type="ARBA" id="ARBA00022989"/>
    </source>
</evidence>
<evidence type="ECO:0000256" key="5">
    <source>
        <dbReference type="ARBA" id="ARBA00023136"/>
    </source>
</evidence>